<organism evidence="1 2">
    <name type="scientific">Alkalidesulfovibrio alkalitolerans DSM 16529</name>
    <dbReference type="NCBI Taxonomy" id="1121439"/>
    <lineage>
        <taxon>Bacteria</taxon>
        <taxon>Pseudomonadati</taxon>
        <taxon>Thermodesulfobacteriota</taxon>
        <taxon>Desulfovibrionia</taxon>
        <taxon>Desulfovibrionales</taxon>
        <taxon>Desulfovibrionaceae</taxon>
        <taxon>Alkalidesulfovibrio</taxon>
    </lineage>
</organism>
<dbReference type="RefSeq" id="WP_020888212.1">
    <property type="nucleotide sequence ID" value="NZ_ATHI01000032.1"/>
</dbReference>
<accession>S7T1F9</accession>
<keyword evidence="2" id="KW-1185">Reference proteome</keyword>
<evidence type="ECO:0000313" key="1">
    <source>
        <dbReference type="EMBL" id="EPR30376.1"/>
    </source>
</evidence>
<dbReference type="Proteomes" id="UP000014975">
    <property type="component" value="Unassembled WGS sequence"/>
</dbReference>
<evidence type="ECO:0000313" key="2">
    <source>
        <dbReference type="Proteomes" id="UP000014975"/>
    </source>
</evidence>
<comment type="caution">
    <text evidence="1">The sequence shown here is derived from an EMBL/GenBank/DDBJ whole genome shotgun (WGS) entry which is preliminary data.</text>
</comment>
<sequence>MTLDKAIVKSFPTGYILHDKSGFNRFTLKAPAWLIIEHWGQTDDGLEWFVAVTGVQHKSMSDGIEELQRLRG</sequence>
<proteinExistence type="predicted"/>
<name>S7T1F9_9BACT</name>
<dbReference type="PATRIC" id="fig|1121439.3.peg.2905"/>
<reference evidence="1 2" key="1">
    <citation type="journal article" date="2013" name="Genome Announc.">
        <title>Draft genome sequences for three mercury-methylating, sulfate-reducing bacteria.</title>
        <authorList>
            <person name="Brown S.D."/>
            <person name="Hurt R.A.Jr."/>
            <person name="Gilmour C.C."/>
            <person name="Elias D.A."/>
        </authorList>
    </citation>
    <scope>NUCLEOTIDE SEQUENCE [LARGE SCALE GENOMIC DNA]</scope>
    <source>
        <strain evidence="1 2">DSM 16529</strain>
    </source>
</reference>
<dbReference type="EMBL" id="ATHI01000032">
    <property type="protein sequence ID" value="EPR30376.1"/>
    <property type="molecule type" value="Genomic_DNA"/>
</dbReference>
<gene>
    <name evidence="1" type="ORF">dsat_1516</name>
</gene>
<dbReference type="AlphaFoldDB" id="S7T1F9"/>
<protein>
    <submittedName>
        <fullName evidence="1">Uncharacterized protein</fullName>
    </submittedName>
</protein>